<organism evidence="4 5">
    <name type="scientific">Thalassospira xiamenensis M-5 = DSM 17429</name>
    <dbReference type="NCBI Taxonomy" id="1123366"/>
    <lineage>
        <taxon>Bacteria</taxon>
        <taxon>Pseudomonadati</taxon>
        <taxon>Pseudomonadota</taxon>
        <taxon>Alphaproteobacteria</taxon>
        <taxon>Rhodospirillales</taxon>
        <taxon>Thalassospiraceae</taxon>
        <taxon>Thalassospira</taxon>
    </lineage>
</organism>
<dbReference type="Proteomes" id="UP000007127">
    <property type="component" value="Chromosome"/>
</dbReference>
<dbReference type="InterPro" id="IPR001031">
    <property type="entry name" value="Thioesterase"/>
</dbReference>
<dbReference type="Gene3D" id="3.40.50.1820">
    <property type="entry name" value="alpha/beta hydrolase"/>
    <property type="match status" value="1"/>
</dbReference>
<accession>A0AB72UFA4</accession>
<dbReference type="GO" id="GO:0008610">
    <property type="term" value="P:lipid biosynthetic process"/>
    <property type="evidence" value="ECO:0007669"/>
    <property type="project" value="TreeGrafter"/>
</dbReference>
<dbReference type="InterPro" id="IPR029058">
    <property type="entry name" value="AB_hydrolase_fold"/>
</dbReference>
<keyword evidence="2" id="KW-0378">Hydrolase</keyword>
<comment type="similarity">
    <text evidence="1">Belongs to the thioesterase family.</text>
</comment>
<dbReference type="PANTHER" id="PTHR11487">
    <property type="entry name" value="THIOESTERASE"/>
    <property type="match status" value="1"/>
</dbReference>
<feature type="domain" description="Thioesterase TesA-like" evidence="3">
    <location>
        <begin position="29"/>
        <end position="252"/>
    </location>
</feature>
<dbReference type="InterPro" id="IPR012223">
    <property type="entry name" value="TEII"/>
</dbReference>
<reference evidence="4 5" key="1">
    <citation type="journal article" date="2012" name="J. Bacteriol.">
        <title>Genome sequence of Thalassospira xiamenensis type strain M-5.</title>
        <authorList>
            <person name="Lai Q."/>
            <person name="Shao Z."/>
        </authorList>
    </citation>
    <scope>NUCLEOTIDE SEQUENCE [LARGE SCALE GENOMIC DNA]</scope>
    <source>
        <strain evidence="4 5">M-5</strain>
    </source>
</reference>
<dbReference type="Pfam" id="PF00975">
    <property type="entry name" value="Thioesterase"/>
    <property type="match status" value="1"/>
</dbReference>
<dbReference type="SUPFAM" id="SSF53474">
    <property type="entry name" value="alpha/beta-Hydrolases"/>
    <property type="match status" value="1"/>
</dbReference>
<protein>
    <submittedName>
        <fullName evidence="4">Erythronolide synthase</fullName>
    </submittedName>
</protein>
<evidence type="ECO:0000256" key="1">
    <source>
        <dbReference type="ARBA" id="ARBA00007169"/>
    </source>
</evidence>
<dbReference type="SMART" id="SM00824">
    <property type="entry name" value="PKS_TE"/>
    <property type="match status" value="1"/>
</dbReference>
<proteinExistence type="inferred from homology"/>
<sequence length="255" mass="27568">MSAIGAERNMTQNVWVGQNITAGARMRLFCFPFAGGGALAYRPWLTQFPDDIDVVPVNLPGREQRFGDPVIDDLSAMVAAVADGLKPVMDRPFAFFGYSMGALISHHLACHLQQAGMAVPVHLFVAARRGSNMAGHRAPLHHLSSDEFWQGIANYGGTPTEILENAEYRALFEPGLRADFRLSETAVSTGLPRLSCPITAFGGADDPNPVPDELDDWAAATTGDFAKYVLPGGHFFLRDGGDEIVRVVRDALTVV</sequence>
<gene>
    <name evidence="4" type="ORF">TH3_13890</name>
</gene>
<dbReference type="AlphaFoldDB" id="A0AB72UFA4"/>
<dbReference type="EMBL" id="CP004388">
    <property type="protein sequence ID" value="AJD52890.1"/>
    <property type="molecule type" value="Genomic_DNA"/>
</dbReference>
<dbReference type="KEGG" id="txi:TH3_13890"/>
<dbReference type="PANTHER" id="PTHR11487:SF0">
    <property type="entry name" value="S-ACYL FATTY ACID SYNTHASE THIOESTERASE, MEDIUM CHAIN"/>
    <property type="match status" value="1"/>
</dbReference>
<evidence type="ECO:0000256" key="2">
    <source>
        <dbReference type="ARBA" id="ARBA00022801"/>
    </source>
</evidence>
<evidence type="ECO:0000259" key="3">
    <source>
        <dbReference type="SMART" id="SM00824"/>
    </source>
</evidence>
<dbReference type="GO" id="GO:0016787">
    <property type="term" value="F:hydrolase activity"/>
    <property type="evidence" value="ECO:0007669"/>
    <property type="project" value="UniProtKB-KW"/>
</dbReference>
<name>A0AB72UFA4_9PROT</name>
<dbReference type="InterPro" id="IPR020802">
    <property type="entry name" value="TesA-like"/>
</dbReference>
<evidence type="ECO:0000313" key="4">
    <source>
        <dbReference type="EMBL" id="AJD52890.1"/>
    </source>
</evidence>
<evidence type="ECO:0000313" key="5">
    <source>
        <dbReference type="Proteomes" id="UP000007127"/>
    </source>
</evidence>